<evidence type="ECO:0000313" key="4">
    <source>
        <dbReference type="Proteomes" id="UP000285575"/>
    </source>
</evidence>
<name>A0A437RSA1_9BURK</name>
<comment type="caution">
    <text evidence="3">The sequence shown here is derived from an EMBL/GenBank/DDBJ whole genome shotgun (WGS) entry which is preliminary data.</text>
</comment>
<dbReference type="Proteomes" id="UP000285575">
    <property type="component" value="Unassembled WGS sequence"/>
</dbReference>
<evidence type="ECO:0000256" key="1">
    <source>
        <dbReference type="SAM" id="MobiDB-lite"/>
    </source>
</evidence>
<organism evidence="3 4">
    <name type="scientific">Rubrivivax rivuli</name>
    <dbReference type="NCBI Taxonomy" id="1862385"/>
    <lineage>
        <taxon>Bacteria</taxon>
        <taxon>Pseudomonadati</taxon>
        <taxon>Pseudomonadota</taxon>
        <taxon>Betaproteobacteria</taxon>
        <taxon>Burkholderiales</taxon>
        <taxon>Sphaerotilaceae</taxon>
        <taxon>Rubrivivax</taxon>
    </lineage>
</organism>
<keyword evidence="4" id="KW-1185">Reference proteome</keyword>
<evidence type="ECO:0000259" key="2">
    <source>
        <dbReference type="Pfam" id="PF09350"/>
    </source>
</evidence>
<proteinExistence type="predicted"/>
<dbReference type="InterPro" id="IPR018961">
    <property type="entry name" value="DnaJ_homolog_subfam-C_membr-28"/>
</dbReference>
<protein>
    <submittedName>
        <fullName evidence="3">DUF1992 domain-containing protein</fullName>
    </submittedName>
</protein>
<dbReference type="Pfam" id="PF09350">
    <property type="entry name" value="DJC28_CD"/>
    <property type="match status" value="1"/>
</dbReference>
<feature type="region of interest" description="Disordered" evidence="1">
    <location>
        <begin position="29"/>
        <end position="48"/>
    </location>
</feature>
<reference evidence="3 4" key="1">
    <citation type="submission" date="2019-01" db="EMBL/GenBank/DDBJ databases">
        <authorList>
            <person name="Chen W.-M."/>
        </authorList>
    </citation>
    <scope>NUCLEOTIDE SEQUENCE [LARGE SCALE GENOMIC DNA]</scope>
    <source>
        <strain evidence="3 4">KYPY4</strain>
    </source>
</reference>
<dbReference type="RefSeq" id="WP_128227256.1">
    <property type="nucleotide sequence ID" value="NZ_SACR01000001.1"/>
</dbReference>
<gene>
    <name evidence="3" type="ORF">EOE66_03420</name>
</gene>
<dbReference type="EMBL" id="SACR01000001">
    <property type="protein sequence ID" value="RVU49622.1"/>
    <property type="molecule type" value="Genomic_DNA"/>
</dbReference>
<dbReference type="AlphaFoldDB" id="A0A437RSA1"/>
<evidence type="ECO:0000313" key="3">
    <source>
        <dbReference type="EMBL" id="RVU49622.1"/>
    </source>
</evidence>
<accession>A0A437RSA1</accession>
<dbReference type="OrthoDB" id="9798476at2"/>
<feature type="domain" description="DnaJ homologue subfamily C member 28 conserved" evidence="2">
    <location>
        <begin position="26"/>
        <end position="88"/>
    </location>
</feature>
<sequence length="125" mass="13772">MNTPRRETAEEREQRLRLLEDDIGRALADSQRSGELQAAPSYGKPLNFGDGYDETPAELRMPMKVLKDAGVVPPEVETMQRIAALEARAAAATDATQAAALRREAGELRLALQLRLERLRTTGSL</sequence>